<feature type="domain" description="Protein CR006 P-loop" evidence="2">
    <location>
        <begin position="17"/>
        <end position="716"/>
    </location>
</feature>
<evidence type="ECO:0000256" key="1">
    <source>
        <dbReference type="SAM" id="Coils"/>
    </source>
</evidence>
<dbReference type="Gene3D" id="3.40.50.300">
    <property type="entry name" value="P-loop containing nucleotide triphosphate hydrolases"/>
    <property type="match status" value="2"/>
</dbReference>
<dbReference type="KEGG" id="ecv:APECO1_4465"/>
<evidence type="ECO:0000313" key="3">
    <source>
        <dbReference type="EMBL" id="ABJ00290.1"/>
    </source>
</evidence>
<dbReference type="Proteomes" id="UP000008216">
    <property type="component" value="Chromosome"/>
</dbReference>
<dbReference type="GO" id="GO:0000731">
    <property type="term" value="P:DNA synthesis involved in DNA repair"/>
    <property type="evidence" value="ECO:0007669"/>
    <property type="project" value="TreeGrafter"/>
</dbReference>
<dbReference type="PANTHER" id="PTHR32182:SF22">
    <property type="entry name" value="ATP-DEPENDENT ENDONUCLEASE, OLD FAMILY-RELATED"/>
    <property type="match status" value="1"/>
</dbReference>
<organism evidence="3 4">
    <name type="scientific">Escherichia coli O1:K1 / APEC</name>
    <dbReference type="NCBI Taxonomy" id="405955"/>
    <lineage>
        <taxon>Bacteria</taxon>
        <taxon>Pseudomonadati</taxon>
        <taxon>Pseudomonadota</taxon>
        <taxon>Gammaproteobacteria</taxon>
        <taxon>Enterobacterales</taxon>
        <taxon>Enterobacteriaceae</taxon>
        <taxon>Escherichia</taxon>
    </lineage>
</organism>
<dbReference type="Pfam" id="PF13166">
    <property type="entry name" value="AAA_13"/>
    <property type="match status" value="1"/>
</dbReference>
<dbReference type="InterPro" id="IPR027417">
    <property type="entry name" value="P-loop_NTPase"/>
</dbReference>
<accession>A0A0H2YXN2</accession>
<dbReference type="RefSeq" id="WP_000423308.1">
    <property type="nucleotide sequence ID" value="NC_008563.1"/>
</dbReference>
<keyword evidence="1" id="KW-0175">Coiled coil</keyword>
<evidence type="ECO:0000313" key="4">
    <source>
        <dbReference type="Proteomes" id="UP000008216"/>
    </source>
</evidence>
<keyword evidence="4" id="KW-1185">Reference proteome</keyword>
<dbReference type="InterPro" id="IPR026866">
    <property type="entry name" value="CR006_AAA"/>
</dbReference>
<evidence type="ECO:0000259" key="2">
    <source>
        <dbReference type="Pfam" id="PF13166"/>
    </source>
</evidence>
<dbReference type="EMBL" id="CP000468">
    <property type="protein sequence ID" value="ABJ00290.1"/>
    <property type="molecule type" value="Genomic_DNA"/>
</dbReference>
<dbReference type="PANTHER" id="PTHR32182">
    <property type="entry name" value="DNA REPLICATION AND REPAIR PROTEIN RECF"/>
    <property type="match status" value="1"/>
</dbReference>
<reference evidence="3 4" key="1">
    <citation type="journal article" date="2007" name="J. Bacteriol.">
        <title>The genome sequence of avian pathogenic Escherichia coli strain O1:K1:H7 shares strong similarities with human extraintestinal pathogenic E. coli genomes.</title>
        <authorList>
            <person name="Johnson T.J."/>
            <person name="Kariyawasam S."/>
            <person name="Wannemuehler Y."/>
            <person name="Mangiamele P."/>
            <person name="Johnson S.J."/>
            <person name="Doetkott C."/>
            <person name="Skyberg J.A."/>
            <person name="Lynne A.M."/>
            <person name="Johnson J.R."/>
            <person name="Nolan L.K."/>
        </authorList>
    </citation>
    <scope>NUCLEOTIDE SEQUENCE [LARGE SCALE GENOMIC DNA]</scope>
    <source>
        <strain evidence="3">APEC O1</strain>
    </source>
</reference>
<proteinExistence type="predicted"/>
<protein>
    <recommendedName>
        <fullName evidence="2">Protein CR006 P-loop domain-containing protein</fullName>
    </recommendedName>
</protein>
<feature type="coiled-coil region" evidence="1">
    <location>
        <begin position="88"/>
        <end position="133"/>
    </location>
</feature>
<dbReference type="AlphaFoldDB" id="A0A0H2YXN2"/>
<dbReference type="GO" id="GO:0006302">
    <property type="term" value="P:double-strand break repair"/>
    <property type="evidence" value="ECO:0007669"/>
    <property type="project" value="TreeGrafter"/>
</dbReference>
<sequence>MELRLKNVTSYKKDAFTILNLEKRVNILYGQNGCGKSTISNYFYDSTHTDYNECECTLLDNYKPLVYNTKFIEDNFYNAQEQKGVFTLSKENADIEKQLIEKEAIKQQLTEQYRQKKGVLLKLEAEMEKKENEYIESIWKKTEPIRNSVLKTLMKGKVGYKRPFFEMIKSSSPITFINLNDIAKEYSILLENRNNETALITPLHPYTPSIDDVNTLATPIIDTSNSYLSETINKLHNLDWVKKGKEHYLDGSTCPFCQEKTISHEFLNALKSIFDESYSKKVKQLSDIKSVYEKNTIYHFNEIQNNISSCALINEKDKENIISNIKILQNIAEKNLINIIDKINNPSTCVTLEIDKELENHVQESIGAVNKKIRDINDKVKKLKEYENKIGKQVWGALHAFCSDDLENLSKHKEKFFDIKKKVHDELNNIEQQGKENNLTIKALRDKISNIDSTIDSINTHLKNLGISGFCIEKHAERKDMYIISRPGHTKNQNVYRSLSEGEKTLITFLYFLECCKGKTDKNDTDSRDIFIVIDDPISSLSQNYVYDIASIIHHHIIKNELTKKVLILTHNLYFFHELIKLSPKSREDKLFKKNYYLGRVTKNDFSIITEIQKNSIQNEYQSLWQILKDAKDGKANKIIIPNIMRNILEYYFAFVHRTDALQDELTKLARDDSNSDFKAFYRYINRGSHSDAVNITDMGDIDPDKYLKQLRTIFSATGDEMHYLKMMDELEEENVTA</sequence>
<dbReference type="HOGENOM" id="CLU_020729_1_0_6"/>
<gene>
    <name evidence="3" type="ORF">APECO1_4465</name>
</gene>
<dbReference type="SUPFAM" id="SSF52540">
    <property type="entry name" value="P-loop containing nucleoside triphosphate hydrolases"/>
    <property type="match status" value="1"/>
</dbReference>
<name>A0A0H2YXN2_ECOK1</name>